<dbReference type="SMART" id="SM00174">
    <property type="entry name" value="RHO"/>
    <property type="match status" value="1"/>
</dbReference>
<evidence type="ECO:0000256" key="5">
    <source>
        <dbReference type="ARBA" id="ARBA00023054"/>
    </source>
</evidence>
<dbReference type="SMART" id="SM00176">
    <property type="entry name" value="RAN"/>
    <property type="match status" value="1"/>
</dbReference>
<dbReference type="PANTHER" id="PTHR47977">
    <property type="entry name" value="RAS-RELATED PROTEIN RAB"/>
    <property type="match status" value="1"/>
</dbReference>
<sequence>MDDIVIDPEKLFDSCDQGKKGYLIPRDLQTVCPELNDDEVNFIFITLDSDGSGRIDREEFLGGFQNALCHGESHGYPGIKRRASVVEINRKTTEVPLASDIVYECLTDSNEPMVSINKSISRTQKESYHSITEADSIVDFNLPCQDEILQLYEQLQLSGIPKVLSHFEKIIVSFCKEIQRQHDQNVQLQHVFESEREAHNRRMNEVENEIEQHITEMQQHAREEERKKLSHEKEEMRSRLEGEITELKINIAKMKLIVKKAETFRNEPTNQVKHKLQNLSQENQVLKSKLAEAHFELSIVKSELAVQISSSAQFLFDNSNAKPKEAPNAYDADKDADNEPALKCKSSLLNDYENRIPAAITEFGESTGPPERTFRIVMCGDAAVGKSSIVNRIIKGTFSGNLHSTLGVDFYVKTVSIDGKNVAIQLWDTAGQERFRSLCKSYFRRADAAILVYDCTVEGTFLNVRDWIATIKESTMRHIPIMICANKIDLRDTQLNRTVSTKDGEAVAAAMDVLFAECSALNGANIEGALMNLIRELVATEDMEISETGVIIMSKFSKKTSNSCCLRS</sequence>
<dbReference type="InterPro" id="IPR018247">
    <property type="entry name" value="EF_Hand_1_Ca_BS"/>
</dbReference>
<dbReference type="PROSITE" id="PS51420">
    <property type="entry name" value="RHO"/>
    <property type="match status" value="1"/>
</dbReference>
<evidence type="ECO:0000256" key="3">
    <source>
        <dbReference type="ARBA" id="ARBA00022741"/>
    </source>
</evidence>
<dbReference type="SMART" id="SM00054">
    <property type="entry name" value="EFh"/>
    <property type="match status" value="1"/>
</dbReference>
<keyword evidence="2" id="KW-0963">Cytoplasm</keyword>
<reference evidence="10" key="1">
    <citation type="submission" date="2013-10" db="EMBL/GenBank/DDBJ databases">
        <title>Genome sequencing of Onchocerca volvulus.</title>
        <authorList>
            <person name="Cotton J."/>
            <person name="Tsai J."/>
            <person name="Stanley E."/>
            <person name="Tracey A."/>
            <person name="Holroyd N."/>
            <person name="Lustigman S."/>
            <person name="Berriman M."/>
        </authorList>
    </citation>
    <scope>NUCLEOTIDE SEQUENCE</scope>
</reference>
<evidence type="ECO:0000256" key="2">
    <source>
        <dbReference type="ARBA" id="ARBA00022490"/>
    </source>
</evidence>
<dbReference type="InterPro" id="IPR050227">
    <property type="entry name" value="Rab"/>
</dbReference>
<evidence type="ECO:0000256" key="6">
    <source>
        <dbReference type="ARBA" id="ARBA00023134"/>
    </source>
</evidence>
<name>A0A8R1XU10_ONCVO</name>
<dbReference type="EMBL" id="CMVM020000143">
    <property type="status" value="NOT_ANNOTATED_CDS"/>
    <property type="molecule type" value="Genomic_DNA"/>
</dbReference>
<evidence type="ECO:0000256" key="4">
    <source>
        <dbReference type="ARBA" id="ARBA00022837"/>
    </source>
</evidence>
<dbReference type="GO" id="GO:0005509">
    <property type="term" value="F:calcium ion binding"/>
    <property type="evidence" value="ECO:0007669"/>
    <property type="project" value="InterPro"/>
</dbReference>
<dbReference type="SMART" id="SM00173">
    <property type="entry name" value="RAS"/>
    <property type="match status" value="1"/>
</dbReference>
<dbReference type="PROSITE" id="PS00018">
    <property type="entry name" value="EF_HAND_1"/>
    <property type="match status" value="1"/>
</dbReference>
<keyword evidence="4" id="KW-0106">Calcium</keyword>
<dbReference type="Gene3D" id="3.40.50.300">
    <property type="entry name" value="P-loop containing nucleotide triphosphate hydrolases"/>
    <property type="match status" value="1"/>
</dbReference>
<dbReference type="Proteomes" id="UP000024404">
    <property type="component" value="Unassembled WGS sequence"/>
</dbReference>
<dbReference type="CDD" id="cd00154">
    <property type="entry name" value="Rab"/>
    <property type="match status" value="1"/>
</dbReference>
<comment type="subcellular location">
    <subcellularLocation>
        <location evidence="1">Cytoplasm</location>
    </subcellularLocation>
</comment>
<dbReference type="SMART" id="SM00177">
    <property type="entry name" value="ARF"/>
    <property type="match status" value="1"/>
</dbReference>
<dbReference type="NCBIfam" id="TIGR00231">
    <property type="entry name" value="small_GTP"/>
    <property type="match status" value="1"/>
</dbReference>
<dbReference type="GO" id="GO:0005737">
    <property type="term" value="C:cytoplasm"/>
    <property type="evidence" value="ECO:0007669"/>
    <property type="project" value="UniProtKB-SubCell"/>
</dbReference>
<feature type="coiled-coil region" evidence="7">
    <location>
        <begin position="189"/>
        <end position="296"/>
    </location>
</feature>
<dbReference type="PROSITE" id="PS51417">
    <property type="entry name" value="ARF"/>
    <property type="match status" value="1"/>
</dbReference>
<dbReference type="SMART" id="SM00175">
    <property type="entry name" value="RAB"/>
    <property type="match status" value="1"/>
</dbReference>
<dbReference type="InterPro" id="IPR005225">
    <property type="entry name" value="Small_GTP-bd"/>
</dbReference>
<dbReference type="PRINTS" id="PR00449">
    <property type="entry name" value="RASTRNSFRMNG"/>
</dbReference>
<evidence type="ECO:0000256" key="7">
    <source>
        <dbReference type="SAM" id="Coils"/>
    </source>
</evidence>
<reference evidence="9" key="2">
    <citation type="submission" date="2022-06" db="UniProtKB">
        <authorList>
            <consortium name="EnsemblMetazoa"/>
        </authorList>
    </citation>
    <scope>IDENTIFICATION</scope>
</reference>
<evidence type="ECO:0000313" key="9">
    <source>
        <dbReference type="EnsemblMetazoa" id="OVOC4725.1"/>
    </source>
</evidence>
<proteinExistence type="predicted"/>
<dbReference type="InterPro" id="IPR002048">
    <property type="entry name" value="EF_hand_dom"/>
</dbReference>
<dbReference type="SUPFAM" id="SSF47473">
    <property type="entry name" value="EF-hand"/>
    <property type="match status" value="1"/>
</dbReference>
<dbReference type="GO" id="GO:0005525">
    <property type="term" value="F:GTP binding"/>
    <property type="evidence" value="ECO:0007669"/>
    <property type="project" value="UniProtKB-KW"/>
</dbReference>
<dbReference type="EnsemblMetazoa" id="OVOC4725.1">
    <property type="protein sequence ID" value="OVOC4725.1"/>
    <property type="gene ID" value="WBGene00241534"/>
</dbReference>
<dbReference type="InterPro" id="IPR027417">
    <property type="entry name" value="P-loop_NTPase"/>
</dbReference>
<dbReference type="EMBL" id="CMVM020000144">
    <property type="status" value="NOT_ANNOTATED_CDS"/>
    <property type="molecule type" value="Genomic_DNA"/>
</dbReference>
<dbReference type="FunFam" id="3.40.50.300:FF:001348">
    <property type="entry name" value="Ras and EF-hand domain-containing protein"/>
    <property type="match status" value="1"/>
</dbReference>
<dbReference type="PROSITE" id="PS50222">
    <property type="entry name" value="EF_HAND_2"/>
    <property type="match status" value="1"/>
</dbReference>
<dbReference type="AlphaFoldDB" id="A0A8R1XU10"/>
<dbReference type="InterPro" id="IPR001806">
    <property type="entry name" value="Small_GTPase"/>
</dbReference>
<organism evidence="9 10">
    <name type="scientific">Onchocerca volvulus</name>
    <dbReference type="NCBI Taxonomy" id="6282"/>
    <lineage>
        <taxon>Eukaryota</taxon>
        <taxon>Metazoa</taxon>
        <taxon>Ecdysozoa</taxon>
        <taxon>Nematoda</taxon>
        <taxon>Chromadorea</taxon>
        <taxon>Rhabditida</taxon>
        <taxon>Spirurina</taxon>
        <taxon>Spiruromorpha</taxon>
        <taxon>Filarioidea</taxon>
        <taxon>Onchocercidae</taxon>
        <taxon>Onchocerca</taxon>
    </lineage>
</organism>
<accession>A0A8R1XU10</accession>
<dbReference type="PROSITE" id="PS51421">
    <property type="entry name" value="RAS"/>
    <property type="match status" value="1"/>
</dbReference>
<dbReference type="GO" id="GO:0003924">
    <property type="term" value="F:GTPase activity"/>
    <property type="evidence" value="ECO:0007669"/>
    <property type="project" value="InterPro"/>
</dbReference>
<keyword evidence="10" id="KW-1185">Reference proteome</keyword>
<dbReference type="PROSITE" id="PS51419">
    <property type="entry name" value="RAB"/>
    <property type="match status" value="1"/>
</dbReference>
<feature type="domain" description="EF-hand" evidence="8">
    <location>
        <begin position="35"/>
        <end position="70"/>
    </location>
</feature>
<keyword evidence="5 7" id="KW-0175">Coiled coil</keyword>
<evidence type="ECO:0000256" key="1">
    <source>
        <dbReference type="ARBA" id="ARBA00004496"/>
    </source>
</evidence>
<keyword evidence="3" id="KW-0547">Nucleotide-binding</keyword>
<evidence type="ECO:0000313" key="10">
    <source>
        <dbReference type="Proteomes" id="UP000024404"/>
    </source>
</evidence>
<dbReference type="InterPro" id="IPR011992">
    <property type="entry name" value="EF-hand-dom_pair"/>
</dbReference>
<dbReference type="SUPFAM" id="SSF52540">
    <property type="entry name" value="P-loop containing nucleoside triphosphate hydrolases"/>
    <property type="match status" value="1"/>
</dbReference>
<keyword evidence="6" id="KW-0342">GTP-binding</keyword>
<protein>
    <submittedName>
        <fullName evidence="9">EF-hand domain-containing protein</fullName>
    </submittedName>
</protein>
<evidence type="ECO:0000259" key="8">
    <source>
        <dbReference type="PROSITE" id="PS50222"/>
    </source>
</evidence>
<dbReference type="Pfam" id="PF00071">
    <property type="entry name" value="Ras"/>
    <property type="match status" value="1"/>
</dbReference>
<dbReference type="Gene3D" id="1.10.238.10">
    <property type="entry name" value="EF-hand"/>
    <property type="match status" value="1"/>
</dbReference>